<sequence>MLLFESGLEEVTFNMIKNIKKRTIPQYRPHWRIIHTSFGGFNVNPTAFQQLGLKAIKSRKLLLFV</sequence>
<evidence type="ECO:0000313" key="2">
    <source>
        <dbReference type="Proteomes" id="UP000184050"/>
    </source>
</evidence>
<proteinExistence type="predicted"/>
<reference evidence="1 2" key="1">
    <citation type="submission" date="2016-11" db="EMBL/GenBank/DDBJ databases">
        <authorList>
            <person name="Jaros S."/>
            <person name="Januszkiewicz K."/>
            <person name="Wedrychowicz H."/>
        </authorList>
    </citation>
    <scope>NUCLEOTIDE SEQUENCE [LARGE SCALE GENOMIC DNA]</scope>
    <source>
        <strain evidence="1 2">DSM 27063</strain>
    </source>
</reference>
<dbReference type="Proteomes" id="UP000184050">
    <property type="component" value="Unassembled WGS sequence"/>
</dbReference>
<organism evidence="1 2">
    <name type="scientific">Tangfeifania diversioriginum</name>
    <dbReference type="NCBI Taxonomy" id="1168035"/>
    <lineage>
        <taxon>Bacteria</taxon>
        <taxon>Pseudomonadati</taxon>
        <taxon>Bacteroidota</taxon>
        <taxon>Bacteroidia</taxon>
        <taxon>Marinilabiliales</taxon>
        <taxon>Prolixibacteraceae</taxon>
        <taxon>Tangfeifania</taxon>
    </lineage>
</organism>
<dbReference type="EMBL" id="FQZE01000014">
    <property type="protein sequence ID" value="SHJ23366.1"/>
    <property type="molecule type" value="Genomic_DNA"/>
</dbReference>
<dbReference type="AlphaFoldDB" id="A0A1M6HMI6"/>
<name>A0A1M6HMI6_9BACT</name>
<evidence type="ECO:0000313" key="1">
    <source>
        <dbReference type="EMBL" id="SHJ23366.1"/>
    </source>
</evidence>
<keyword evidence="2" id="KW-1185">Reference proteome</keyword>
<protein>
    <submittedName>
        <fullName evidence="1">Uncharacterized protein</fullName>
    </submittedName>
</protein>
<accession>A0A1M6HMI6</accession>
<gene>
    <name evidence="1" type="ORF">SAMN05444280_11412</name>
</gene>